<dbReference type="Proteomes" id="UP001230649">
    <property type="component" value="Unassembled WGS sequence"/>
</dbReference>
<organism evidence="1 2">
    <name type="scientific">Naganishia adeliensis</name>
    <dbReference type="NCBI Taxonomy" id="92952"/>
    <lineage>
        <taxon>Eukaryota</taxon>
        <taxon>Fungi</taxon>
        <taxon>Dikarya</taxon>
        <taxon>Basidiomycota</taxon>
        <taxon>Agaricomycotina</taxon>
        <taxon>Tremellomycetes</taxon>
        <taxon>Filobasidiales</taxon>
        <taxon>Filobasidiaceae</taxon>
        <taxon>Naganishia</taxon>
    </lineage>
</organism>
<keyword evidence="2" id="KW-1185">Reference proteome</keyword>
<reference evidence="1" key="1">
    <citation type="submission" date="2023-04" db="EMBL/GenBank/DDBJ databases">
        <title>Draft Genome sequencing of Naganishia species isolated from polar environments using Oxford Nanopore Technology.</title>
        <authorList>
            <person name="Leo P."/>
            <person name="Venkateswaran K."/>
        </authorList>
    </citation>
    <scope>NUCLEOTIDE SEQUENCE</scope>
    <source>
        <strain evidence="1">MNA-CCFEE 5262</strain>
    </source>
</reference>
<protein>
    <submittedName>
        <fullName evidence="1">Uncharacterized protein</fullName>
    </submittedName>
</protein>
<evidence type="ECO:0000313" key="2">
    <source>
        <dbReference type="Proteomes" id="UP001230649"/>
    </source>
</evidence>
<dbReference type="EMBL" id="JASBWS010000006">
    <property type="protein sequence ID" value="KAJ9115271.1"/>
    <property type="molecule type" value="Genomic_DNA"/>
</dbReference>
<comment type="caution">
    <text evidence="1">The sequence shown here is derived from an EMBL/GenBank/DDBJ whole genome shotgun (WGS) entry which is preliminary data.</text>
</comment>
<accession>A0ACC2WWT3</accession>
<proteinExistence type="predicted"/>
<name>A0ACC2WWT3_9TREE</name>
<evidence type="ECO:0000313" key="1">
    <source>
        <dbReference type="EMBL" id="KAJ9115271.1"/>
    </source>
</evidence>
<gene>
    <name evidence="1" type="ORF">QFC20_001138</name>
</gene>
<sequence>MVGGPNLKEVSSASATVAKGKPLIEAYCVPRSDHGRFAQYGHVQFLKVDVDKVPQISAKYNVRAMPTFIVLKGGKVVGEMKGANPAGLTSMVSQHAGPAPPAGASASAGGSGSQSTPTEPGVESLLPHLFSPHITCLNESSAHGIKTIVGSDAGRKGSGWLESEVDPELLIHLPFNQPVKIKSISIFSAISPSQAPKTIQLFINQPTLDFSDAANLTPTQEIVLSEKDIKGERVEVRFVKFQSVNSLHILVKDNQGDEETTRIDSIDVFGSGKSLNALDPEDMPSELVFVCGSGTRDLEGACQTCSIEGQSRGVAMW</sequence>